<evidence type="ECO:0000256" key="1">
    <source>
        <dbReference type="SAM" id="MobiDB-lite"/>
    </source>
</evidence>
<accession>A0AAV0BU75</accession>
<proteinExistence type="predicted"/>
<name>A0AAV0BU75_PHAPC</name>
<feature type="region of interest" description="Disordered" evidence="1">
    <location>
        <begin position="386"/>
        <end position="419"/>
    </location>
</feature>
<organism evidence="2 3">
    <name type="scientific">Phakopsora pachyrhizi</name>
    <name type="common">Asian soybean rust disease fungus</name>
    <dbReference type="NCBI Taxonomy" id="170000"/>
    <lineage>
        <taxon>Eukaryota</taxon>
        <taxon>Fungi</taxon>
        <taxon>Dikarya</taxon>
        <taxon>Basidiomycota</taxon>
        <taxon>Pucciniomycotina</taxon>
        <taxon>Pucciniomycetes</taxon>
        <taxon>Pucciniales</taxon>
        <taxon>Phakopsoraceae</taxon>
        <taxon>Phakopsora</taxon>
    </lineage>
</organism>
<reference evidence="2" key="1">
    <citation type="submission" date="2022-06" db="EMBL/GenBank/DDBJ databases">
        <authorList>
            <consortium name="SYNGENTA / RWTH Aachen University"/>
        </authorList>
    </citation>
    <scope>NUCLEOTIDE SEQUENCE</scope>
</reference>
<feature type="compositionally biased region" description="Basic residues" evidence="1">
    <location>
        <begin position="406"/>
        <end position="419"/>
    </location>
</feature>
<dbReference type="EMBL" id="CALTRL010006180">
    <property type="protein sequence ID" value="CAH7690002.1"/>
    <property type="molecule type" value="Genomic_DNA"/>
</dbReference>
<dbReference type="AlphaFoldDB" id="A0AAV0BU75"/>
<feature type="compositionally biased region" description="Low complexity" evidence="1">
    <location>
        <begin position="389"/>
        <end position="401"/>
    </location>
</feature>
<evidence type="ECO:0000313" key="2">
    <source>
        <dbReference type="EMBL" id="CAH7690002.1"/>
    </source>
</evidence>
<sequence>MLKFFLPNMTLIATYLSLLFIALFNFTDGTFPGKEGLTESTSFFIPIAPQNRIDKHPTTLQLMPLSSLNNEHTFDSENKLDNEIEMIDFWKISERKKRPQDQYLEPNEQFSSKLKKKQFAEGSLSLRSHGAEMGFSQSPLPILSLSLGSNPQVEEFSRNFNPVEISHKFNVGLDGNEQGDGYFLASPTNGANTAGSNKGKAPLSVDDRISNRNLAPMETLERSSRKAVESFFENESRMSPISSLQPELNPSHHATHEQITPTQAPENFNIENVSENEHAKFPIANDPPEIYPSHHMSHDQITPVQASKSINMENLIENESRIFSINDGQHDYHPTHFSTHEKITTGQTSKNINAESLSENEDRINSVNSEKYNSNPTNHLVAPQYGRTSEVSQSSRSSSKSVGIVQKKKNGEKNNNVKKIHTGILDRKNSRSIYKEDEYLESSNSKYLENVAWMKKARTPILRKKRLLTEIFNPQEKKAKKPRVALASNDPEISDVQIRNSESIGTNFEADEIQNPIRPETFAQHLEDIWPKILSLEKPNSSKNPLSFLIGYTDKLADKILSDLNPAAEGGNKMAQGKVEADENILNSSLNHGEIALNESLFDDLRIKFKKTVDANLKRSALKLLRKIEKQIQNNGDDNFYIRRADLHSFFTKRNVEKFYVEWEIKTETLKKSKRVPYFEYVAKMVFNAMNSIRWKEVFVDDKMNELFERRALFLTNTKFPRRYTIYSINIKLRYRIRRLFLVYSTLINKIFCEGKKDLERNFHKRQEDAIHSFDKAWELVEIDRMSSRKNYHYGVSFIATKKLPLDARYVLNFLNTYDIKLGPEKTTSIFKFRANSRLRPQSEAVWKFIALWLAKYRVNLYNEIFSGNDKVVTKLKPFLNSLICCANFKNY</sequence>
<gene>
    <name evidence="2" type="ORF">PPACK8108_LOCUS25216</name>
</gene>
<dbReference type="Proteomes" id="UP001153365">
    <property type="component" value="Unassembled WGS sequence"/>
</dbReference>
<evidence type="ECO:0000313" key="3">
    <source>
        <dbReference type="Proteomes" id="UP001153365"/>
    </source>
</evidence>
<comment type="caution">
    <text evidence="2">The sequence shown here is derived from an EMBL/GenBank/DDBJ whole genome shotgun (WGS) entry which is preliminary data.</text>
</comment>
<feature type="compositionally biased region" description="Polar residues" evidence="1">
    <location>
        <begin position="344"/>
        <end position="357"/>
    </location>
</feature>
<keyword evidence="3" id="KW-1185">Reference proteome</keyword>
<protein>
    <submittedName>
        <fullName evidence="2">Expressed protein</fullName>
    </submittedName>
</protein>
<feature type="region of interest" description="Disordered" evidence="1">
    <location>
        <begin position="341"/>
        <end position="361"/>
    </location>
</feature>